<comment type="caution">
    <text evidence="1">The sequence shown here is derived from an EMBL/GenBank/DDBJ whole genome shotgun (WGS) entry which is preliminary data.</text>
</comment>
<reference evidence="1" key="2">
    <citation type="journal article" date="2022" name="New Phytol.">
        <title>Evolutionary transition to the ectomycorrhizal habit in the genomes of a hyperdiverse lineage of mushroom-forming fungi.</title>
        <authorList>
            <person name="Looney B."/>
            <person name="Miyauchi S."/>
            <person name="Morin E."/>
            <person name="Drula E."/>
            <person name="Courty P.E."/>
            <person name="Kohler A."/>
            <person name="Kuo A."/>
            <person name="LaButti K."/>
            <person name="Pangilinan J."/>
            <person name="Lipzen A."/>
            <person name="Riley R."/>
            <person name="Andreopoulos W."/>
            <person name="He G."/>
            <person name="Johnson J."/>
            <person name="Nolan M."/>
            <person name="Tritt A."/>
            <person name="Barry K.W."/>
            <person name="Grigoriev I.V."/>
            <person name="Nagy L.G."/>
            <person name="Hibbett D."/>
            <person name="Henrissat B."/>
            <person name="Matheny P.B."/>
            <person name="Labbe J."/>
            <person name="Martin F.M."/>
        </authorList>
    </citation>
    <scope>NUCLEOTIDE SEQUENCE</scope>
    <source>
        <strain evidence="1">FP105234-sp</strain>
    </source>
</reference>
<name>A0ACB8RKV8_9AGAM</name>
<evidence type="ECO:0000313" key="1">
    <source>
        <dbReference type="EMBL" id="KAI0044773.1"/>
    </source>
</evidence>
<reference evidence="1" key="1">
    <citation type="submission" date="2021-02" db="EMBL/GenBank/DDBJ databases">
        <authorList>
            <consortium name="DOE Joint Genome Institute"/>
            <person name="Ahrendt S."/>
            <person name="Looney B.P."/>
            <person name="Miyauchi S."/>
            <person name="Morin E."/>
            <person name="Drula E."/>
            <person name="Courty P.E."/>
            <person name="Chicoki N."/>
            <person name="Fauchery L."/>
            <person name="Kohler A."/>
            <person name="Kuo A."/>
            <person name="Labutti K."/>
            <person name="Pangilinan J."/>
            <person name="Lipzen A."/>
            <person name="Riley R."/>
            <person name="Andreopoulos W."/>
            <person name="He G."/>
            <person name="Johnson J."/>
            <person name="Barry K.W."/>
            <person name="Grigoriev I.V."/>
            <person name="Nagy L."/>
            <person name="Hibbett D."/>
            <person name="Henrissat B."/>
            <person name="Matheny P.B."/>
            <person name="Labbe J."/>
            <person name="Martin F."/>
        </authorList>
    </citation>
    <scope>NUCLEOTIDE SEQUENCE</scope>
    <source>
        <strain evidence="1">FP105234-sp</strain>
    </source>
</reference>
<keyword evidence="2" id="KW-1185">Reference proteome</keyword>
<sequence>MSPSCLNRNRFASLPTYPPIDPHTSTSYNPPCTGTPRPFASTVLAAVQPVRTWTTVERTPAPFNVHDRRRENSLAGKINAAEMLLSSNISSKGTQTTHIVAVCIVHGIGQKHNELVCGRSLSVDGVQGLFLHSVGEYLSGCREFKVMLRNICVISSPSPSPLLISAFLINGLIKCQVS</sequence>
<accession>A0ACB8RKV8</accession>
<dbReference type="EMBL" id="MU275972">
    <property type="protein sequence ID" value="KAI0044773.1"/>
    <property type="molecule type" value="Genomic_DNA"/>
</dbReference>
<gene>
    <name evidence="1" type="ORF">FA95DRAFT_222230</name>
</gene>
<organism evidence="1 2">
    <name type="scientific">Auriscalpium vulgare</name>
    <dbReference type="NCBI Taxonomy" id="40419"/>
    <lineage>
        <taxon>Eukaryota</taxon>
        <taxon>Fungi</taxon>
        <taxon>Dikarya</taxon>
        <taxon>Basidiomycota</taxon>
        <taxon>Agaricomycotina</taxon>
        <taxon>Agaricomycetes</taxon>
        <taxon>Russulales</taxon>
        <taxon>Auriscalpiaceae</taxon>
        <taxon>Auriscalpium</taxon>
    </lineage>
</organism>
<proteinExistence type="predicted"/>
<protein>
    <submittedName>
        <fullName evidence="1">Uncharacterized protein</fullName>
    </submittedName>
</protein>
<evidence type="ECO:0000313" key="2">
    <source>
        <dbReference type="Proteomes" id="UP000814033"/>
    </source>
</evidence>
<dbReference type="Proteomes" id="UP000814033">
    <property type="component" value="Unassembled WGS sequence"/>
</dbReference>